<reference evidence="3 4" key="1">
    <citation type="submission" date="2020-10" db="EMBL/GenBank/DDBJ databases">
        <title>Genome sequencing of Massilia sp. LPB0304.</title>
        <authorList>
            <person name="Kim J."/>
        </authorList>
    </citation>
    <scope>NUCLEOTIDE SEQUENCE [LARGE SCALE GENOMIC DNA]</scope>
    <source>
        <strain evidence="3 4">LPB0304</strain>
    </source>
</reference>
<keyword evidence="2" id="KW-0732">Signal</keyword>
<evidence type="ECO:0000256" key="2">
    <source>
        <dbReference type="SAM" id="SignalP"/>
    </source>
</evidence>
<feature type="transmembrane region" description="Helical" evidence="1">
    <location>
        <begin position="93"/>
        <end position="112"/>
    </location>
</feature>
<proteinExistence type="predicted"/>
<dbReference type="Proteomes" id="UP000593875">
    <property type="component" value="Chromosome"/>
</dbReference>
<keyword evidence="1" id="KW-1133">Transmembrane helix</keyword>
<accession>A0A7L9U2I3</accession>
<feature type="transmembrane region" description="Helical" evidence="1">
    <location>
        <begin position="231"/>
        <end position="248"/>
    </location>
</feature>
<keyword evidence="1" id="KW-0472">Membrane</keyword>
<dbReference type="KEGG" id="mlir:LPB04_16150"/>
<gene>
    <name evidence="3" type="ORF">LPB04_16150</name>
</gene>
<protein>
    <submittedName>
        <fullName evidence="3">Uncharacterized protein</fullName>
    </submittedName>
</protein>
<name>A0A7L9U2I3_9BURK</name>
<dbReference type="EMBL" id="CP062941">
    <property type="protein sequence ID" value="QOL48492.1"/>
    <property type="molecule type" value="Genomic_DNA"/>
</dbReference>
<evidence type="ECO:0000313" key="4">
    <source>
        <dbReference type="Proteomes" id="UP000593875"/>
    </source>
</evidence>
<organism evidence="3 4">
    <name type="scientific">Massilia litorea</name>
    <dbReference type="NCBI Taxonomy" id="2769491"/>
    <lineage>
        <taxon>Bacteria</taxon>
        <taxon>Pseudomonadati</taxon>
        <taxon>Pseudomonadota</taxon>
        <taxon>Betaproteobacteria</taxon>
        <taxon>Burkholderiales</taxon>
        <taxon>Oxalobacteraceae</taxon>
        <taxon>Telluria group</taxon>
        <taxon>Massilia</taxon>
    </lineage>
</organism>
<evidence type="ECO:0000256" key="1">
    <source>
        <dbReference type="SAM" id="Phobius"/>
    </source>
</evidence>
<feature type="transmembrane region" description="Helical" evidence="1">
    <location>
        <begin position="59"/>
        <end position="81"/>
    </location>
</feature>
<keyword evidence="4" id="KW-1185">Reference proteome</keyword>
<dbReference type="AlphaFoldDB" id="A0A7L9U2I3"/>
<evidence type="ECO:0000313" key="3">
    <source>
        <dbReference type="EMBL" id="QOL48492.1"/>
    </source>
</evidence>
<feature type="chain" id="PRO_5032280442" evidence="2">
    <location>
        <begin position="22"/>
        <end position="341"/>
    </location>
</feature>
<keyword evidence="1" id="KW-0812">Transmembrane</keyword>
<feature type="signal peptide" evidence="2">
    <location>
        <begin position="1"/>
        <end position="21"/>
    </location>
</feature>
<sequence length="341" mass="36910">MAFHQRIQALLLLGVRFPAAAELPAVAPPAAIADLVSAIAPAQEASNNRAIRSGNRYRSAFWGLYLLSAMAVLCAVMPLALGWDNGRHAMHAWAPYWAVLEVVLIAVLGLLYRRGHRQDWQGQWLASRTEAELARYLPLVAPLAVPAHAGTSPSWYARLGAGALHVSDSPAINALCARHEPAVAATLRGAWSSPAFVGQYVDWAVAQFDAQRGYHDHLALRSEALMHRVHKINACLFVLTLGGALAHLAVHSMWLSFVTIFFPSLGASLHGALAQTESYRLAATARRLSAELGQRRAAIMAAHAEGDEARVRAGIEGGLGLILGEHRDWHMLVRPHHLPLG</sequence>
<dbReference type="RefSeq" id="WP_193685535.1">
    <property type="nucleotide sequence ID" value="NZ_CP062941.1"/>
</dbReference>